<dbReference type="AlphaFoldDB" id="A0A7S7RUP9"/>
<dbReference type="InterPro" id="IPR050153">
    <property type="entry name" value="Metal_Ion_Import_ABC"/>
</dbReference>
<reference evidence="5 6" key="1">
    <citation type="submission" date="2020-10" db="EMBL/GenBank/DDBJ databases">
        <title>Olsenella immobilis sp.nov., isolated from the mud in a fermentation cellar used for the production of Chinese strong-flavoured liquor.</title>
        <authorList>
            <person name="Lu L."/>
        </authorList>
    </citation>
    <scope>NUCLEOTIDE SEQUENCE [LARGE SCALE GENOMIC DNA]</scope>
    <source>
        <strain evidence="5 6">LZLJ-2</strain>
    </source>
</reference>
<dbReference type="InterPro" id="IPR027417">
    <property type="entry name" value="P-loop_NTPase"/>
</dbReference>
<dbReference type="SUPFAM" id="SSF52540">
    <property type="entry name" value="P-loop containing nucleoside triphosphate hydrolases"/>
    <property type="match status" value="1"/>
</dbReference>
<dbReference type="PANTHER" id="PTHR42734">
    <property type="entry name" value="METAL TRANSPORT SYSTEM ATP-BINDING PROTEIN TM_0124-RELATED"/>
    <property type="match status" value="1"/>
</dbReference>
<accession>A0A7S7RUP9</accession>
<dbReference type="Proteomes" id="UP000593735">
    <property type="component" value="Chromosome"/>
</dbReference>
<dbReference type="GO" id="GO:0005524">
    <property type="term" value="F:ATP binding"/>
    <property type="evidence" value="ECO:0007669"/>
    <property type="project" value="UniProtKB-KW"/>
</dbReference>
<keyword evidence="1" id="KW-0813">Transport</keyword>
<dbReference type="PROSITE" id="PS00211">
    <property type="entry name" value="ABC_TRANSPORTER_1"/>
    <property type="match status" value="1"/>
</dbReference>
<dbReference type="SMART" id="SM00382">
    <property type="entry name" value="AAA"/>
    <property type="match status" value="1"/>
</dbReference>
<dbReference type="Gene3D" id="3.40.50.300">
    <property type="entry name" value="P-loop containing nucleotide triphosphate hydrolases"/>
    <property type="match status" value="1"/>
</dbReference>
<organism evidence="5 6">
    <name type="scientific">Thermophilibacter immobilis</name>
    <dbReference type="NCBI Taxonomy" id="2779519"/>
    <lineage>
        <taxon>Bacteria</taxon>
        <taxon>Bacillati</taxon>
        <taxon>Actinomycetota</taxon>
        <taxon>Coriobacteriia</taxon>
        <taxon>Coriobacteriales</taxon>
        <taxon>Atopobiaceae</taxon>
        <taxon>Thermophilibacter</taxon>
    </lineage>
</organism>
<dbReference type="InterPro" id="IPR003593">
    <property type="entry name" value="AAA+_ATPase"/>
</dbReference>
<evidence type="ECO:0000313" key="5">
    <source>
        <dbReference type="EMBL" id="QOY60840.1"/>
    </source>
</evidence>
<dbReference type="KEGG" id="tio:INP52_01060"/>
<proteinExistence type="predicted"/>
<dbReference type="Pfam" id="PF00005">
    <property type="entry name" value="ABC_tran"/>
    <property type="match status" value="1"/>
</dbReference>
<evidence type="ECO:0000256" key="1">
    <source>
        <dbReference type="ARBA" id="ARBA00022448"/>
    </source>
</evidence>
<protein>
    <submittedName>
        <fullName evidence="5">Metal ABC transporter ATP-binding protein</fullName>
    </submittedName>
</protein>
<name>A0A7S7RUP9_9ACTN</name>
<dbReference type="PROSITE" id="PS50893">
    <property type="entry name" value="ABC_TRANSPORTER_2"/>
    <property type="match status" value="1"/>
</dbReference>
<keyword evidence="6" id="KW-1185">Reference proteome</keyword>
<feature type="domain" description="ABC transporter" evidence="4">
    <location>
        <begin position="8"/>
        <end position="223"/>
    </location>
</feature>
<keyword evidence="2" id="KW-0547">Nucleotide-binding</keyword>
<evidence type="ECO:0000256" key="2">
    <source>
        <dbReference type="ARBA" id="ARBA00022741"/>
    </source>
</evidence>
<keyword evidence="3 5" id="KW-0067">ATP-binding</keyword>
<evidence type="ECO:0000259" key="4">
    <source>
        <dbReference type="PROSITE" id="PS50893"/>
    </source>
</evidence>
<dbReference type="InterPro" id="IPR003439">
    <property type="entry name" value="ABC_transporter-like_ATP-bd"/>
</dbReference>
<dbReference type="GO" id="GO:0016887">
    <property type="term" value="F:ATP hydrolysis activity"/>
    <property type="evidence" value="ECO:0007669"/>
    <property type="project" value="InterPro"/>
</dbReference>
<evidence type="ECO:0000256" key="3">
    <source>
        <dbReference type="ARBA" id="ARBA00022840"/>
    </source>
</evidence>
<sequence>MASHESALAFENVTFAFPNRLAPVLEGASLAVAPGELCVLIGENGAGKSTLVRLAFGELAPDSGSVRILGSDVRALHDWTCVGYVPQAGAGGLAGFPATVREVVRASVTGSHREARQRADELMERLSLTGLERHLMGELSGGQLQRVMLARALANQPGLLLLDEPTSGLDEDGARDFARLLPSLLHDDRTAALLVTHDLARLGVLVRGAHVVRLENGRVEDHA</sequence>
<gene>
    <name evidence="5" type="ORF">INP52_01060</name>
</gene>
<dbReference type="RefSeq" id="WP_194371635.1">
    <property type="nucleotide sequence ID" value="NZ_CP063767.1"/>
</dbReference>
<evidence type="ECO:0000313" key="6">
    <source>
        <dbReference type="Proteomes" id="UP000593735"/>
    </source>
</evidence>
<dbReference type="EMBL" id="CP063767">
    <property type="protein sequence ID" value="QOY60840.1"/>
    <property type="molecule type" value="Genomic_DNA"/>
</dbReference>
<dbReference type="InterPro" id="IPR017871">
    <property type="entry name" value="ABC_transporter-like_CS"/>
</dbReference>